<gene>
    <name evidence="1" type="ORF">HX876_34700</name>
</gene>
<dbReference type="Proteomes" id="UP000520592">
    <property type="component" value="Unassembled WGS sequence"/>
</dbReference>
<dbReference type="RefSeq" id="WP_177063621.1">
    <property type="nucleotide sequence ID" value="NZ_JACAPS010000063.1"/>
</dbReference>
<evidence type="ECO:0000313" key="1">
    <source>
        <dbReference type="EMBL" id="NWC37499.1"/>
    </source>
</evidence>
<name>A0A7Y7YKI2_9PSED</name>
<dbReference type="AlphaFoldDB" id="A0A7Y7YKI2"/>
<proteinExistence type="predicted"/>
<dbReference type="EMBL" id="JACAQD010000085">
    <property type="protein sequence ID" value="NWC37499.1"/>
    <property type="molecule type" value="Genomic_DNA"/>
</dbReference>
<reference evidence="1 2" key="1">
    <citation type="submission" date="2020-04" db="EMBL/GenBank/DDBJ databases">
        <title>Molecular characterization of pseudomonads from Agaricus bisporus reveal novel blotch 2 pathogens in Western Europe.</title>
        <authorList>
            <person name="Taparia T."/>
            <person name="Krijger M."/>
            <person name="Haynes E."/>
            <person name="Elpinstone J.G."/>
            <person name="Noble R."/>
            <person name="Van Der Wolf J."/>
        </authorList>
    </citation>
    <scope>NUCLEOTIDE SEQUENCE [LARGE SCALE GENOMIC DNA]</scope>
    <source>
        <strain evidence="1 2">IPO3737</strain>
    </source>
</reference>
<comment type="caution">
    <text evidence="1">The sequence shown here is derived from an EMBL/GenBank/DDBJ whole genome shotgun (WGS) entry which is preliminary data.</text>
</comment>
<sequence length="157" mass="17812">MSKGLIDLEDEMYRLYLMFFPNDKPTRTGFDALPSMPLSLISRYPDEAAHVIASSAYRLTRRVFSSPFTVERRTSGSLMRLRPARRQIYSYDSQQDLALAIRHVISTPAEPQILQELACMAFKSINQPSLNLDLDSLRESSESMAVAVHKLTRANPC</sequence>
<accession>A0A7Y7YKI2</accession>
<protein>
    <submittedName>
        <fullName evidence="1">Uncharacterized protein</fullName>
    </submittedName>
</protein>
<evidence type="ECO:0000313" key="2">
    <source>
        <dbReference type="Proteomes" id="UP000520592"/>
    </source>
</evidence>
<organism evidence="1 2">
    <name type="scientific">Pseudomonas gingeri</name>
    <dbReference type="NCBI Taxonomy" id="117681"/>
    <lineage>
        <taxon>Bacteria</taxon>
        <taxon>Pseudomonadati</taxon>
        <taxon>Pseudomonadota</taxon>
        <taxon>Gammaproteobacteria</taxon>
        <taxon>Pseudomonadales</taxon>
        <taxon>Pseudomonadaceae</taxon>
        <taxon>Pseudomonas</taxon>
    </lineage>
</organism>